<dbReference type="Pfam" id="PF14111">
    <property type="entry name" value="DUF4283"/>
    <property type="match status" value="1"/>
</dbReference>
<protein>
    <recommendedName>
        <fullName evidence="3">CCHC-type domain-containing protein</fullName>
    </recommendedName>
</protein>
<dbReference type="InterPro" id="IPR025558">
    <property type="entry name" value="DUF4283"/>
</dbReference>
<keyword evidence="1" id="KW-0863">Zinc-finger</keyword>
<evidence type="ECO:0000313" key="5">
    <source>
        <dbReference type="Proteomes" id="UP000077755"/>
    </source>
</evidence>
<dbReference type="EMBL" id="CP093347">
    <property type="protein sequence ID" value="WOH02391.1"/>
    <property type="molecule type" value="Genomic_DNA"/>
</dbReference>
<dbReference type="GO" id="GO:0008270">
    <property type="term" value="F:zinc ion binding"/>
    <property type="evidence" value="ECO:0007669"/>
    <property type="project" value="UniProtKB-KW"/>
</dbReference>
<dbReference type="InterPro" id="IPR001878">
    <property type="entry name" value="Znf_CCHC"/>
</dbReference>
<dbReference type="GO" id="GO:0003676">
    <property type="term" value="F:nucleic acid binding"/>
    <property type="evidence" value="ECO:0007669"/>
    <property type="project" value="InterPro"/>
</dbReference>
<dbReference type="PROSITE" id="PS50158">
    <property type="entry name" value="ZF_CCHC"/>
    <property type="match status" value="1"/>
</dbReference>
<gene>
    <name evidence="4" type="ORF">DCAR_0521780</name>
</gene>
<dbReference type="Pfam" id="PF14392">
    <property type="entry name" value="zf-CCHC_4"/>
    <property type="match status" value="1"/>
</dbReference>
<name>A0AAF1B411_DAUCS</name>
<dbReference type="PANTHER" id="PTHR31286">
    <property type="entry name" value="GLYCINE-RICH CELL WALL STRUCTURAL PROTEIN 1.8-LIKE"/>
    <property type="match status" value="1"/>
</dbReference>
<keyword evidence="1" id="KW-0479">Metal-binding</keyword>
<accession>A0AAF1B411</accession>
<feature type="domain" description="CCHC-type" evidence="3">
    <location>
        <begin position="207"/>
        <end position="220"/>
    </location>
</feature>
<keyword evidence="1" id="KW-0862">Zinc</keyword>
<evidence type="ECO:0000313" key="4">
    <source>
        <dbReference type="EMBL" id="WOH02391.1"/>
    </source>
</evidence>
<organism evidence="4 5">
    <name type="scientific">Daucus carota subsp. sativus</name>
    <name type="common">Carrot</name>
    <dbReference type="NCBI Taxonomy" id="79200"/>
    <lineage>
        <taxon>Eukaryota</taxon>
        <taxon>Viridiplantae</taxon>
        <taxon>Streptophyta</taxon>
        <taxon>Embryophyta</taxon>
        <taxon>Tracheophyta</taxon>
        <taxon>Spermatophyta</taxon>
        <taxon>Magnoliopsida</taxon>
        <taxon>eudicotyledons</taxon>
        <taxon>Gunneridae</taxon>
        <taxon>Pentapetalae</taxon>
        <taxon>asterids</taxon>
        <taxon>campanulids</taxon>
        <taxon>Apiales</taxon>
        <taxon>Apiaceae</taxon>
        <taxon>Apioideae</taxon>
        <taxon>Scandiceae</taxon>
        <taxon>Daucinae</taxon>
        <taxon>Daucus</taxon>
        <taxon>Daucus sect. Daucus</taxon>
    </lineage>
</organism>
<dbReference type="InterPro" id="IPR040256">
    <property type="entry name" value="At4g02000-like"/>
</dbReference>
<reference evidence="4" key="1">
    <citation type="journal article" date="2016" name="Nat. Genet.">
        <title>A high-quality carrot genome assembly provides new insights into carotenoid accumulation and asterid genome evolution.</title>
        <authorList>
            <person name="Iorizzo M."/>
            <person name="Ellison S."/>
            <person name="Senalik D."/>
            <person name="Zeng P."/>
            <person name="Satapoomin P."/>
            <person name="Huang J."/>
            <person name="Bowman M."/>
            <person name="Iovene M."/>
            <person name="Sanseverino W."/>
            <person name="Cavagnaro P."/>
            <person name="Yildiz M."/>
            <person name="Macko-Podgorni A."/>
            <person name="Moranska E."/>
            <person name="Grzebelus E."/>
            <person name="Grzebelus D."/>
            <person name="Ashrafi H."/>
            <person name="Zheng Z."/>
            <person name="Cheng S."/>
            <person name="Spooner D."/>
            <person name="Van Deynze A."/>
            <person name="Simon P."/>
        </authorList>
    </citation>
    <scope>NUCLEOTIDE SEQUENCE</scope>
    <source>
        <tissue evidence="4">Leaf</tissue>
    </source>
</reference>
<evidence type="ECO:0000256" key="1">
    <source>
        <dbReference type="PROSITE-ProRule" id="PRU00047"/>
    </source>
</evidence>
<sequence length="387" mass="43777">MEEGTMNLEDVYARLTMEEEGGVIIGEDDVGQSKEVFVLIGRFLTDRNINFSAMQNVLASLWRPREGVEIRDIGGQRYSFVFYHKLDLQKVVEGGPWTFEQSTLVYRPLKTGEEPQSLQLNTMDIWVQIYDLPHGMVTEKVLQSIGNYIGEFNKTDPNNVTGGWKMYLRIRVTMDVRKPLKRRMKIKREGGDWGWINFKYERLATFCFVCGLLGHSDRECGVVYANPDKVIDRAYGTWLRAPLRNARNQNIGARWLRNGGEGGQAWSPVGGATSSTVVQGGQQITARFMEIDGKMTEILGGEGAVCYVQRDHRDKQLGGTLLGGDKFEDTTVVMDTKRKRRDNVTDFEGEETESRNVGLDDSASDFDYHGPKNLREAGPVVQARLLQ</sequence>
<dbReference type="AlphaFoldDB" id="A0AAF1B411"/>
<reference evidence="4" key="2">
    <citation type="submission" date="2022-03" db="EMBL/GenBank/DDBJ databases">
        <title>Draft title - Genomic analysis of global carrot germplasm unveils the trajectory of domestication and the origin of high carotenoid orange carrot.</title>
        <authorList>
            <person name="Iorizzo M."/>
            <person name="Ellison S."/>
            <person name="Senalik D."/>
            <person name="Macko-Podgorni A."/>
            <person name="Grzebelus D."/>
            <person name="Bostan H."/>
            <person name="Rolling W."/>
            <person name="Curaba J."/>
            <person name="Simon P."/>
        </authorList>
    </citation>
    <scope>NUCLEOTIDE SEQUENCE</scope>
    <source>
        <tissue evidence="4">Leaf</tissue>
    </source>
</reference>
<dbReference type="PANTHER" id="PTHR31286:SF153">
    <property type="entry name" value="DUF4283 DOMAIN PROTEIN"/>
    <property type="match status" value="1"/>
</dbReference>
<dbReference type="Proteomes" id="UP000077755">
    <property type="component" value="Chromosome 5"/>
</dbReference>
<proteinExistence type="predicted"/>
<keyword evidence="5" id="KW-1185">Reference proteome</keyword>
<dbReference type="InterPro" id="IPR025836">
    <property type="entry name" value="Zn_knuckle_CX2CX4HX4C"/>
</dbReference>
<feature type="region of interest" description="Disordered" evidence="2">
    <location>
        <begin position="343"/>
        <end position="374"/>
    </location>
</feature>
<evidence type="ECO:0000259" key="3">
    <source>
        <dbReference type="PROSITE" id="PS50158"/>
    </source>
</evidence>
<evidence type="ECO:0000256" key="2">
    <source>
        <dbReference type="SAM" id="MobiDB-lite"/>
    </source>
</evidence>